<dbReference type="EC" id="6.3.4.19" evidence="6"/>
<dbReference type="InterPro" id="IPR014729">
    <property type="entry name" value="Rossmann-like_a/b/a_fold"/>
</dbReference>
<keyword evidence="2 6" id="KW-0819">tRNA processing</keyword>
<dbReference type="InterPro" id="IPR012094">
    <property type="entry name" value="tRNA_Ile_lys_synt"/>
</dbReference>
<comment type="domain">
    <text evidence="6">The N-terminal region contains the highly conserved SGGXDS motif, predicted to be a P-loop motif involved in ATP binding.</text>
</comment>
<organism evidence="8 9">
    <name type="scientific">Rubritalea tangerina</name>
    <dbReference type="NCBI Taxonomy" id="430798"/>
    <lineage>
        <taxon>Bacteria</taxon>
        <taxon>Pseudomonadati</taxon>
        <taxon>Verrucomicrobiota</taxon>
        <taxon>Verrucomicrobiia</taxon>
        <taxon>Verrucomicrobiales</taxon>
        <taxon>Rubritaleaceae</taxon>
        <taxon>Rubritalea</taxon>
    </lineage>
</organism>
<feature type="binding site" evidence="6">
    <location>
        <begin position="23"/>
        <end position="28"/>
    </location>
    <ligand>
        <name>ATP</name>
        <dbReference type="ChEBI" id="CHEBI:30616"/>
    </ligand>
</feature>
<keyword evidence="9" id="KW-1185">Reference proteome</keyword>
<reference evidence="9" key="1">
    <citation type="journal article" date="2019" name="Int. J. Syst. Evol. Microbiol.">
        <title>The Global Catalogue of Microorganisms (GCM) 10K type strain sequencing project: providing services to taxonomists for standard genome sequencing and annotation.</title>
        <authorList>
            <consortium name="The Broad Institute Genomics Platform"/>
            <consortium name="The Broad Institute Genome Sequencing Center for Infectious Disease"/>
            <person name="Wu L."/>
            <person name="Ma J."/>
        </authorList>
    </citation>
    <scope>NUCLEOTIDE SEQUENCE [LARGE SCALE GENOMIC DNA]</scope>
    <source>
        <strain evidence="9">CCUG 57942</strain>
    </source>
</reference>
<sequence>MVERIQKLLARVDRRDRWLVGVSGGRDSIALMELLVRAGFSDLVVVHVNHQLRGGESDSDARFVEELAGRCGIPFYQEAVDVKGRMEAEKKGIELVAREVRHEVYARALVAYEAKGVLLGHHADDQAETVLYNLLRGSNGLKGIRFENIVNIDGVSMRLVRPLLEIRRSEIDDYIARYEIEYREDASNAEAFTARNRIRHEVMPLLVDIMQREVVPSINAAAEVSREQGDFLAKELEMDQLLDPQGRIFLPAFKELDFVLQQSVIFHYLKRHGVPDLSRDLVARCVALKDTDVGAKCNLPGGRWMRRKEQRLFIQE</sequence>
<keyword evidence="4 6" id="KW-0067">ATP-binding</keyword>
<dbReference type="InterPro" id="IPR012795">
    <property type="entry name" value="tRNA_Ile_lys_synt_N"/>
</dbReference>
<evidence type="ECO:0000256" key="2">
    <source>
        <dbReference type="ARBA" id="ARBA00022694"/>
    </source>
</evidence>
<dbReference type="Gene3D" id="3.40.50.620">
    <property type="entry name" value="HUPs"/>
    <property type="match status" value="1"/>
</dbReference>
<keyword evidence="3 6" id="KW-0547">Nucleotide-binding</keyword>
<evidence type="ECO:0000256" key="3">
    <source>
        <dbReference type="ARBA" id="ARBA00022741"/>
    </source>
</evidence>
<dbReference type="PANTHER" id="PTHR43033:SF1">
    <property type="entry name" value="TRNA(ILE)-LYSIDINE SYNTHASE-RELATED"/>
    <property type="match status" value="1"/>
</dbReference>
<evidence type="ECO:0000313" key="8">
    <source>
        <dbReference type="EMBL" id="MFD2158655.1"/>
    </source>
</evidence>
<name>A0ABW4Z9I4_9BACT</name>
<dbReference type="Proteomes" id="UP001597389">
    <property type="component" value="Unassembled WGS sequence"/>
</dbReference>
<comment type="subcellular location">
    <subcellularLocation>
        <location evidence="6">Cytoplasm</location>
    </subcellularLocation>
</comment>
<feature type="domain" description="tRNA(Ile)-lysidine/2-thiocytidine synthase N-terminal" evidence="7">
    <location>
        <begin position="18"/>
        <end position="201"/>
    </location>
</feature>
<evidence type="ECO:0000256" key="4">
    <source>
        <dbReference type="ARBA" id="ARBA00022840"/>
    </source>
</evidence>
<comment type="similarity">
    <text evidence="6">Belongs to the tRNA(Ile)-lysidine synthase family.</text>
</comment>
<evidence type="ECO:0000256" key="5">
    <source>
        <dbReference type="ARBA" id="ARBA00048539"/>
    </source>
</evidence>
<proteinExistence type="inferred from homology"/>
<dbReference type="CDD" id="cd01992">
    <property type="entry name" value="TilS_N"/>
    <property type="match status" value="1"/>
</dbReference>
<dbReference type="GO" id="GO:0032267">
    <property type="term" value="F:tRNA(Ile)-lysidine synthase activity"/>
    <property type="evidence" value="ECO:0007669"/>
    <property type="project" value="UniProtKB-EC"/>
</dbReference>
<dbReference type="EMBL" id="JBHUJB010000031">
    <property type="protein sequence ID" value="MFD2158655.1"/>
    <property type="molecule type" value="Genomic_DNA"/>
</dbReference>
<evidence type="ECO:0000313" key="9">
    <source>
        <dbReference type="Proteomes" id="UP001597389"/>
    </source>
</evidence>
<gene>
    <name evidence="6 8" type="primary">tilS</name>
    <name evidence="8" type="ORF">ACFSW8_07090</name>
</gene>
<evidence type="ECO:0000256" key="6">
    <source>
        <dbReference type="HAMAP-Rule" id="MF_01161"/>
    </source>
</evidence>
<dbReference type="Pfam" id="PF01171">
    <property type="entry name" value="ATP_bind_3"/>
    <property type="match status" value="1"/>
</dbReference>
<evidence type="ECO:0000256" key="1">
    <source>
        <dbReference type="ARBA" id="ARBA00022598"/>
    </source>
</evidence>
<dbReference type="PANTHER" id="PTHR43033">
    <property type="entry name" value="TRNA(ILE)-LYSIDINE SYNTHASE-RELATED"/>
    <property type="match status" value="1"/>
</dbReference>
<comment type="catalytic activity">
    <reaction evidence="5 6">
        <text>cytidine(34) in tRNA(Ile2) + L-lysine + ATP = lysidine(34) in tRNA(Ile2) + AMP + diphosphate + H(+)</text>
        <dbReference type="Rhea" id="RHEA:43744"/>
        <dbReference type="Rhea" id="RHEA-COMP:10625"/>
        <dbReference type="Rhea" id="RHEA-COMP:10670"/>
        <dbReference type="ChEBI" id="CHEBI:15378"/>
        <dbReference type="ChEBI" id="CHEBI:30616"/>
        <dbReference type="ChEBI" id="CHEBI:32551"/>
        <dbReference type="ChEBI" id="CHEBI:33019"/>
        <dbReference type="ChEBI" id="CHEBI:82748"/>
        <dbReference type="ChEBI" id="CHEBI:83665"/>
        <dbReference type="ChEBI" id="CHEBI:456215"/>
        <dbReference type="EC" id="6.3.4.19"/>
    </reaction>
</comment>
<protein>
    <recommendedName>
        <fullName evidence="6">tRNA(Ile)-lysidine synthase</fullName>
        <ecNumber evidence="6">6.3.4.19</ecNumber>
    </recommendedName>
    <alternativeName>
        <fullName evidence="6">tRNA(Ile)-2-lysyl-cytidine synthase</fullName>
    </alternativeName>
    <alternativeName>
        <fullName evidence="6">tRNA(Ile)-lysidine synthetase</fullName>
    </alternativeName>
</protein>
<dbReference type="HAMAP" id="MF_01161">
    <property type="entry name" value="tRNA_Ile_lys_synt"/>
    <property type="match status" value="1"/>
</dbReference>
<comment type="function">
    <text evidence="6">Ligates lysine onto the cytidine present at position 34 of the AUA codon-specific tRNA(Ile) that contains the anticodon CAU, in an ATP-dependent manner. Cytidine is converted to lysidine, thus changing the amino acid specificity of the tRNA from methionine to isoleucine.</text>
</comment>
<dbReference type="NCBIfam" id="TIGR02432">
    <property type="entry name" value="lysidine_TilS_N"/>
    <property type="match status" value="1"/>
</dbReference>
<dbReference type="RefSeq" id="WP_377090937.1">
    <property type="nucleotide sequence ID" value="NZ_JBHSJL010000014.1"/>
</dbReference>
<keyword evidence="1 6" id="KW-0436">Ligase</keyword>
<keyword evidence="6" id="KW-0963">Cytoplasm</keyword>
<dbReference type="InterPro" id="IPR011063">
    <property type="entry name" value="TilS/TtcA_N"/>
</dbReference>
<dbReference type="SUPFAM" id="SSF52402">
    <property type="entry name" value="Adenine nucleotide alpha hydrolases-like"/>
    <property type="match status" value="1"/>
</dbReference>
<accession>A0ABW4Z9I4</accession>
<comment type="caution">
    <text evidence="8">The sequence shown here is derived from an EMBL/GenBank/DDBJ whole genome shotgun (WGS) entry which is preliminary data.</text>
</comment>
<evidence type="ECO:0000259" key="7">
    <source>
        <dbReference type="Pfam" id="PF01171"/>
    </source>
</evidence>